<dbReference type="STRING" id="314232.SKA53_14886"/>
<dbReference type="AlphaFoldDB" id="A3V5C5"/>
<comment type="caution">
    <text evidence="1">The sequence shown here is derived from an EMBL/GenBank/DDBJ whole genome shotgun (WGS) entry which is preliminary data.</text>
</comment>
<evidence type="ECO:0000313" key="1">
    <source>
        <dbReference type="EMBL" id="EAQ06843.1"/>
    </source>
</evidence>
<sequence length="74" mass="8314">MAFHTDTILISNHDILTRFVTTPLRALGRFIIKVSEATAQARLLHELNNMSDAQLEAWGMTRAEATAKFLSIRS</sequence>
<evidence type="ECO:0000313" key="2">
    <source>
        <dbReference type="Proteomes" id="UP000004507"/>
    </source>
</evidence>
<dbReference type="EMBL" id="AAMS01000004">
    <property type="protein sequence ID" value="EAQ06843.1"/>
    <property type="molecule type" value="Genomic_DNA"/>
</dbReference>
<proteinExistence type="predicted"/>
<accession>A3V5C5</accession>
<organism evidence="1 2">
    <name type="scientific">Yoonia vestfoldensis SKA53</name>
    <dbReference type="NCBI Taxonomy" id="314232"/>
    <lineage>
        <taxon>Bacteria</taxon>
        <taxon>Pseudomonadati</taxon>
        <taxon>Pseudomonadota</taxon>
        <taxon>Alphaproteobacteria</taxon>
        <taxon>Rhodobacterales</taxon>
        <taxon>Paracoccaceae</taxon>
        <taxon>Yoonia</taxon>
    </lineage>
</organism>
<evidence type="ECO:0008006" key="3">
    <source>
        <dbReference type="Google" id="ProtNLM"/>
    </source>
</evidence>
<name>A3V5C5_9RHOB</name>
<dbReference type="OrthoDB" id="7867799at2"/>
<protein>
    <recommendedName>
        <fullName evidence="3">DUF1127 domain-containing protein</fullName>
    </recommendedName>
</protein>
<dbReference type="RefSeq" id="WP_007206916.1">
    <property type="nucleotide sequence ID" value="NZ_CH672414.1"/>
</dbReference>
<keyword evidence="2" id="KW-1185">Reference proteome</keyword>
<gene>
    <name evidence="1" type="ORF">SKA53_14886</name>
</gene>
<reference evidence="1 2" key="1">
    <citation type="submission" date="2006-01" db="EMBL/GenBank/DDBJ databases">
        <authorList>
            <person name="Hagstrom A."/>
            <person name="Ferriera S."/>
            <person name="Johnson J."/>
            <person name="Kravitz S."/>
            <person name="Halpern A."/>
            <person name="Remington K."/>
            <person name="Beeson K."/>
            <person name="Tran B."/>
            <person name="Rogers Y.-H."/>
            <person name="Friedman R."/>
            <person name="Venter J.C."/>
        </authorList>
    </citation>
    <scope>NUCLEOTIDE SEQUENCE [LARGE SCALE GENOMIC DNA]</scope>
    <source>
        <strain evidence="1 2">SKA53</strain>
    </source>
</reference>
<dbReference type="Proteomes" id="UP000004507">
    <property type="component" value="Unassembled WGS sequence"/>
</dbReference>
<dbReference type="HOGENOM" id="CLU_2683456_0_0_5"/>